<gene>
    <name evidence="3" type="ORF">PISMIDRAFT_19844</name>
</gene>
<dbReference type="HOGENOM" id="CLU_2159420_0_0_1"/>
<dbReference type="OrthoDB" id="2796020at2759"/>
<dbReference type="EMBL" id="KN834313">
    <property type="protein sequence ID" value="KIK11065.1"/>
    <property type="molecule type" value="Genomic_DNA"/>
</dbReference>
<keyword evidence="1" id="KW-0732">Signal</keyword>
<proteinExistence type="predicted"/>
<evidence type="ECO:0000259" key="2">
    <source>
        <dbReference type="Pfam" id="PF07727"/>
    </source>
</evidence>
<feature type="chain" id="PRO_5002216759" description="Reverse transcriptase Ty1/copia-type domain-containing protein" evidence="1">
    <location>
        <begin position="19"/>
        <end position="111"/>
    </location>
</feature>
<keyword evidence="4" id="KW-1185">Reference proteome</keyword>
<dbReference type="InterPro" id="IPR013103">
    <property type="entry name" value="RVT_2"/>
</dbReference>
<feature type="domain" description="Reverse transcriptase Ty1/copia-type" evidence="2">
    <location>
        <begin position="2"/>
        <end position="57"/>
    </location>
</feature>
<dbReference type="Pfam" id="PF07727">
    <property type="entry name" value="RVT_2"/>
    <property type="match status" value="1"/>
</dbReference>
<reference evidence="3 4" key="1">
    <citation type="submission" date="2014-04" db="EMBL/GenBank/DDBJ databases">
        <authorList>
            <consortium name="DOE Joint Genome Institute"/>
            <person name="Kuo A."/>
            <person name="Kohler A."/>
            <person name="Costa M.D."/>
            <person name="Nagy L.G."/>
            <person name="Floudas D."/>
            <person name="Copeland A."/>
            <person name="Barry K.W."/>
            <person name="Cichocki N."/>
            <person name="Veneault-Fourrey C."/>
            <person name="LaButti K."/>
            <person name="Lindquist E.A."/>
            <person name="Lipzen A."/>
            <person name="Lundell T."/>
            <person name="Morin E."/>
            <person name="Murat C."/>
            <person name="Sun H."/>
            <person name="Tunlid A."/>
            <person name="Henrissat B."/>
            <person name="Grigoriev I.V."/>
            <person name="Hibbett D.S."/>
            <person name="Martin F."/>
            <person name="Nordberg H.P."/>
            <person name="Cantor M.N."/>
            <person name="Hua S.X."/>
        </authorList>
    </citation>
    <scope>NUCLEOTIDE SEQUENCE [LARGE SCALE GENOMIC DNA]</scope>
    <source>
        <strain evidence="3 4">441</strain>
    </source>
</reference>
<evidence type="ECO:0000313" key="3">
    <source>
        <dbReference type="EMBL" id="KIK11065.1"/>
    </source>
</evidence>
<protein>
    <recommendedName>
        <fullName evidence="2">Reverse transcriptase Ty1/copia-type domain-containing protein</fullName>
    </recommendedName>
</protein>
<feature type="signal peptide" evidence="1">
    <location>
        <begin position="1"/>
        <end position="18"/>
    </location>
</feature>
<name>A0A0C9XFL7_9AGAM</name>
<dbReference type="Proteomes" id="UP000054018">
    <property type="component" value="Unassembled WGS sequence"/>
</dbReference>
<dbReference type="STRING" id="765257.A0A0C9XFL7"/>
<dbReference type="SUPFAM" id="SSF56672">
    <property type="entry name" value="DNA/RNA polymerases"/>
    <property type="match status" value="1"/>
</dbReference>
<accession>A0A0C9XFL7</accession>
<dbReference type="InterPro" id="IPR043502">
    <property type="entry name" value="DNA/RNA_pol_sf"/>
</dbReference>
<evidence type="ECO:0000256" key="1">
    <source>
        <dbReference type="SAM" id="SignalP"/>
    </source>
</evidence>
<reference evidence="4" key="2">
    <citation type="submission" date="2015-01" db="EMBL/GenBank/DDBJ databases">
        <title>Evolutionary Origins and Diversification of the Mycorrhizal Mutualists.</title>
        <authorList>
            <consortium name="DOE Joint Genome Institute"/>
            <consortium name="Mycorrhizal Genomics Consortium"/>
            <person name="Kohler A."/>
            <person name="Kuo A."/>
            <person name="Nagy L.G."/>
            <person name="Floudas D."/>
            <person name="Copeland A."/>
            <person name="Barry K.W."/>
            <person name="Cichocki N."/>
            <person name="Veneault-Fourrey C."/>
            <person name="LaButti K."/>
            <person name="Lindquist E.A."/>
            <person name="Lipzen A."/>
            <person name="Lundell T."/>
            <person name="Morin E."/>
            <person name="Murat C."/>
            <person name="Riley R."/>
            <person name="Ohm R."/>
            <person name="Sun H."/>
            <person name="Tunlid A."/>
            <person name="Henrissat B."/>
            <person name="Grigoriev I.V."/>
            <person name="Hibbett D.S."/>
            <person name="Martin F."/>
        </authorList>
    </citation>
    <scope>NUCLEOTIDE SEQUENCE [LARGE SCALE GENOMIC DNA]</scope>
    <source>
        <strain evidence="4">441</strain>
    </source>
</reference>
<sequence>MFAPITKFSTIRVLLALAAQHDLEIHQMDIKSTFLNGELDEEIYLKLPPGFHGTGDKVKDGVIIIIVVYIDDKLILSKCTRAIKKLKEALMKEYDLLDLGEARWILGMEII</sequence>
<organism evidence="3 4">
    <name type="scientific">Pisolithus microcarpus 441</name>
    <dbReference type="NCBI Taxonomy" id="765257"/>
    <lineage>
        <taxon>Eukaryota</taxon>
        <taxon>Fungi</taxon>
        <taxon>Dikarya</taxon>
        <taxon>Basidiomycota</taxon>
        <taxon>Agaricomycotina</taxon>
        <taxon>Agaricomycetes</taxon>
        <taxon>Agaricomycetidae</taxon>
        <taxon>Boletales</taxon>
        <taxon>Sclerodermatineae</taxon>
        <taxon>Pisolithaceae</taxon>
        <taxon>Pisolithus</taxon>
    </lineage>
</organism>
<dbReference type="AlphaFoldDB" id="A0A0C9XFL7"/>
<evidence type="ECO:0000313" key="4">
    <source>
        <dbReference type="Proteomes" id="UP000054018"/>
    </source>
</evidence>